<dbReference type="InterPro" id="IPR007516">
    <property type="entry name" value="Co_F420_Hydgase/DH_bsu_N"/>
</dbReference>
<dbReference type="GO" id="GO:0090415">
    <property type="term" value="F:7-hydroxymethyl chlorophyll a reductase activity"/>
    <property type="evidence" value="ECO:0007669"/>
    <property type="project" value="TreeGrafter"/>
</dbReference>
<keyword evidence="4" id="KW-1185">Reference proteome</keyword>
<dbReference type="Pfam" id="PF04422">
    <property type="entry name" value="FrhB_FdhB_N"/>
    <property type="match status" value="1"/>
</dbReference>
<feature type="domain" description="Coenzyme F420 hydrogenase/dehydrogenase beta subunit N-terminal" evidence="1">
    <location>
        <begin position="110"/>
        <end position="185"/>
    </location>
</feature>
<evidence type="ECO:0000259" key="1">
    <source>
        <dbReference type="Pfam" id="PF04422"/>
    </source>
</evidence>
<dbReference type="Proteomes" id="UP000708148">
    <property type="component" value="Unassembled WGS sequence"/>
</dbReference>
<gene>
    <name evidence="3" type="ORF">OSTQU699_LOCUS10513</name>
</gene>
<dbReference type="Pfam" id="PF04432">
    <property type="entry name" value="FrhB_FdhB_C"/>
    <property type="match status" value="1"/>
</dbReference>
<dbReference type="GO" id="GO:0009507">
    <property type="term" value="C:chloroplast"/>
    <property type="evidence" value="ECO:0007669"/>
    <property type="project" value="TreeGrafter"/>
</dbReference>
<evidence type="ECO:0000313" key="3">
    <source>
        <dbReference type="EMBL" id="CAD7705158.1"/>
    </source>
</evidence>
<comment type="caution">
    <text evidence="3">The sequence shown here is derived from an EMBL/GenBank/DDBJ whole genome shotgun (WGS) entry which is preliminary data.</text>
</comment>
<evidence type="ECO:0000313" key="4">
    <source>
        <dbReference type="Proteomes" id="UP000708148"/>
    </source>
</evidence>
<sequence>MLAPRAPAARAGDLAPALACSSHGDVPDRFPEDDWRRRSRPIRPGGVYPAKEHCSRCGLCDTYYVAHVKEACAFLGDGMSKIDRLEEEVHGRKRDKANDDELHFGVYKDMMYAKNRPPVKGAQWTGIVTQIAIDMLRSKKVDAVVCVQSDENDRLLPKPMVAFTVEDILASKGVKPCLSPNLNVLATVEALNVKRLLFIGVGCQVQALRSIEQYLNLEALYVLGTNCVDNGTREGLDTFVKTASTDPDTVLHYEFMQDYRVHIKHTDGHFEYVPFFSLPSKKLNGVIAQSCYSCFDYPNYLADLVVGYMGVPYKDSNMTSHPQYLTVRNAQGAEMLDLVRPKLTITPTESSGDRRPFVMQTLISDDDAKLGEAPDPMPRWLGTILAWVLGLLPAGPKGLEFAKYSLDYHYLRNYLYVGRNWGREAGRRHVPEYAQDIVGQYDRKEIADRVARRDADYTGVS</sequence>
<reference evidence="3" key="1">
    <citation type="submission" date="2020-12" db="EMBL/GenBank/DDBJ databases">
        <authorList>
            <person name="Iha C."/>
        </authorList>
    </citation>
    <scope>NUCLEOTIDE SEQUENCE</scope>
</reference>
<dbReference type="PANTHER" id="PTHR31332">
    <property type="entry name" value="7-HYDROXYMETHYL CHLOROPHYLL A REDUCTASE, CHLOROPLASTIC"/>
    <property type="match status" value="1"/>
</dbReference>
<proteinExistence type="predicted"/>
<evidence type="ECO:0008006" key="5">
    <source>
        <dbReference type="Google" id="ProtNLM"/>
    </source>
</evidence>
<organism evidence="3 4">
    <name type="scientific">Ostreobium quekettii</name>
    <dbReference type="NCBI Taxonomy" id="121088"/>
    <lineage>
        <taxon>Eukaryota</taxon>
        <taxon>Viridiplantae</taxon>
        <taxon>Chlorophyta</taxon>
        <taxon>core chlorophytes</taxon>
        <taxon>Ulvophyceae</taxon>
        <taxon>TCBD clade</taxon>
        <taxon>Bryopsidales</taxon>
        <taxon>Ostreobineae</taxon>
        <taxon>Ostreobiaceae</taxon>
        <taxon>Ostreobium</taxon>
    </lineage>
</organism>
<dbReference type="EMBL" id="CAJHUC010003039">
    <property type="protein sequence ID" value="CAD7705158.1"/>
    <property type="molecule type" value="Genomic_DNA"/>
</dbReference>
<name>A0A8S1JFG7_9CHLO</name>
<evidence type="ECO:0000259" key="2">
    <source>
        <dbReference type="Pfam" id="PF04432"/>
    </source>
</evidence>
<dbReference type="AlphaFoldDB" id="A0A8S1JFG7"/>
<dbReference type="GO" id="GO:0033354">
    <property type="term" value="P:chlorophyll cycle"/>
    <property type="evidence" value="ECO:0007669"/>
    <property type="project" value="TreeGrafter"/>
</dbReference>
<dbReference type="OrthoDB" id="191568at2759"/>
<dbReference type="PANTHER" id="PTHR31332:SF0">
    <property type="entry name" value="7-HYDROXYMETHYL CHLOROPHYLL A REDUCTASE, CHLOROPLASTIC"/>
    <property type="match status" value="1"/>
</dbReference>
<protein>
    <recommendedName>
        <fullName evidence="5">7-hydroxymethyl chlorophyll a reductase, chloroplastic</fullName>
    </recommendedName>
</protein>
<dbReference type="InterPro" id="IPR007525">
    <property type="entry name" value="FrhB_FdhB_C"/>
</dbReference>
<feature type="domain" description="Coenzyme F420 hydrogenase/dehydrogenase beta subunit C-terminal" evidence="2">
    <location>
        <begin position="194"/>
        <end position="342"/>
    </location>
</feature>
<dbReference type="InterPro" id="IPR045220">
    <property type="entry name" value="FRHB/FDHB/HCAR-like"/>
</dbReference>
<accession>A0A8S1JFG7</accession>